<dbReference type="RefSeq" id="WP_119425415.1">
    <property type="nucleotide sequence ID" value="NZ_QQXK01000026.1"/>
</dbReference>
<evidence type="ECO:0000256" key="4">
    <source>
        <dbReference type="ARBA" id="ARBA00022801"/>
    </source>
</evidence>
<dbReference type="Proteomes" id="UP000265419">
    <property type="component" value="Unassembled WGS sequence"/>
</dbReference>
<dbReference type="EC" id="3.4.19.3" evidence="6"/>
<gene>
    <name evidence="7" type="ORF">DWB68_12285</name>
</gene>
<evidence type="ECO:0000256" key="3">
    <source>
        <dbReference type="ARBA" id="ARBA00022670"/>
    </source>
</evidence>
<proteinExistence type="inferred from homology"/>
<evidence type="ECO:0000256" key="1">
    <source>
        <dbReference type="ARBA" id="ARBA00006641"/>
    </source>
</evidence>
<dbReference type="GO" id="GO:0005829">
    <property type="term" value="C:cytosol"/>
    <property type="evidence" value="ECO:0007669"/>
    <property type="project" value="InterPro"/>
</dbReference>
<evidence type="ECO:0000256" key="6">
    <source>
        <dbReference type="PROSITE-ProRule" id="PRU10077"/>
    </source>
</evidence>
<comment type="catalytic activity">
    <reaction evidence="6">
        <text>Release of an N-terminal pyroglutamyl group from a polypeptide, the second amino acid generally not being Pro.</text>
        <dbReference type="EC" id="3.4.19.3"/>
    </reaction>
</comment>
<keyword evidence="5" id="KW-0788">Thiol protease</keyword>
<keyword evidence="3" id="KW-0645">Protease</keyword>
<dbReference type="AlphaFoldDB" id="A0A399JB95"/>
<evidence type="ECO:0000313" key="7">
    <source>
        <dbReference type="EMBL" id="RII41499.1"/>
    </source>
</evidence>
<dbReference type="Gene3D" id="3.40.630.20">
    <property type="entry name" value="Peptidase C15, pyroglutamyl peptidase I-like"/>
    <property type="match status" value="1"/>
</dbReference>
<evidence type="ECO:0000313" key="8">
    <source>
        <dbReference type="Proteomes" id="UP000265419"/>
    </source>
</evidence>
<dbReference type="CDD" id="cd00501">
    <property type="entry name" value="Peptidase_C15"/>
    <property type="match status" value="1"/>
</dbReference>
<dbReference type="PROSITE" id="PS01334">
    <property type="entry name" value="PYRASE_CYS"/>
    <property type="match status" value="1"/>
</dbReference>
<dbReference type="InterPro" id="IPR000816">
    <property type="entry name" value="Peptidase_C15"/>
</dbReference>
<dbReference type="Pfam" id="PF01470">
    <property type="entry name" value="Peptidase_C15"/>
    <property type="match status" value="1"/>
</dbReference>
<evidence type="ECO:0000256" key="5">
    <source>
        <dbReference type="ARBA" id="ARBA00022807"/>
    </source>
</evidence>
<dbReference type="GO" id="GO:0006508">
    <property type="term" value="P:proteolysis"/>
    <property type="evidence" value="ECO:0007669"/>
    <property type="project" value="UniProtKB-KW"/>
</dbReference>
<accession>A0A399JB95</accession>
<reference evidence="7 8" key="1">
    <citation type="submission" date="2018-07" db="EMBL/GenBank/DDBJ databases">
        <title>Arthrobacter sp. nov., isolated from raw cow's milk with high bacterial count.</title>
        <authorList>
            <person name="Hahne J."/>
            <person name="Isele D."/>
            <person name="Lipski A."/>
        </authorList>
    </citation>
    <scope>NUCLEOTIDE SEQUENCE [LARGE SCALE GENOMIC DNA]</scope>
    <source>
        <strain evidence="7 8">JZ R-35</strain>
    </source>
</reference>
<keyword evidence="8" id="KW-1185">Reference proteome</keyword>
<evidence type="ECO:0000256" key="2">
    <source>
        <dbReference type="ARBA" id="ARBA00022490"/>
    </source>
</evidence>
<keyword evidence="2" id="KW-0963">Cytoplasm</keyword>
<feature type="active site" evidence="6">
    <location>
        <position position="142"/>
    </location>
</feature>
<dbReference type="PANTHER" id="PTHR23402">
    <property type="entry name" value="PROTEASE FAMILY C15 PYROGLUTAMYL-PEPTIDASE I-RELATED"/>
    <property type="match status" value="1"/>
</dbReference>
<sequence length="201" mass="20533">MILFTGFEPFGGAQENPSRLASREAARLSTAAGRAAVHVELPCTFGGARAVLLAALEEHRPAAVICAGLAEGRESISLERVALNLMDARIPDNAGAQPVDEPVEPGAPLALPTRLPVKRAKAALEAAGVPVELSLSAGSYVCNTVFYAALRAAPAGVPAGFVHVPLAEQLPVGRQAEALALIAAAALEGTGELRVPGGSEY</sequence>
<comment type="similarity">
    <text evidence="1">Belongs to the peptidase C15 family.</text>
</comment>
<comment type="caution">
    <text evidence="7">The sequence shown here is derived from an EMBL/GenBank/DDBJ whole genome shotgun (WGS) entry which is preliminary data.</text>
</comment>
<keyword evidence="4" id="KW-0378">Hydrolase</keyword>
<dbReference type="InterPro" id="IPR036440">
    <property type="entry name" value="Peptidase_C15-like_sf"/>
</dbReference>
<dbReference type="GO" id="GO:0016920">
    <property type="term" value="F:pyroglutamyl-peptidase activity"/>
    <property type="evidence" value="ECO:0007669"/>
    <property type="project" value="UniProtKB-EC"/>
</dbReference>
<dbReference type="PIRSF" id="PIRSF015592">
    <property type="entry name" value="Prld-crbxl_pptds"/>
    <property type="match status" value="1"/>
</dbReference>
<dbReference type="PRINTS" id="PR00706">
    <property type="entry name" value="PYROGLUPTASE"/>
</dbReference>
<name>A0A399JB95_9MICC</name>
<organism evidence="7 8">
    <name type="scientific">Galactobacter valiniphilus</name>
    <dbReference type="NCBI Taxonomy" id="2676122"/>
    <lineage>
        <taxon>Bacteria</taxon>
        <taxon>Bacillati</taxon>
        <taxon>Actinomycetota</taxon>
        <taxon>Actinomycetes</taxon>
        <taxon>Micrococcales</taxon>
        <taxon>Micrococcaceae</taxon>
        <taxon>Galactobacter</taxon>
    </lineage>
</organism>
<dbReference type="PANTHER" id="PTHR23402:SF1">
    <property type="entry name" value="PYROGLUTAMYL-PEPTIDASE I"/>
    <property type="match status" value="1"/>
</dbReference>
<dbReference type="InterPro" id="IPR016125">
    <property type="entry name" value="Peptidase_C15-like"/>
</dbReference>
<protein>
    <recommendedName>
        <fullName evidence="6">Pyroglutamyl-peptidase I</fullName>
        <ecNumber evidence="6">3.4.19.3</ecNumber>
    </recommendedName>
</protein>
<dbReference type="EMBL" id="QQXK01000026">
    <property type="protein sequence ID" value="RII41499.1"/>
    <property type="molecule type" value="Genomic_DNA"/>
</dbReference>
<dbReference type="InterPro" id="IPR033694">
    <property type="entry name" value="PGPEP1_Cys_AS"/>
</dbReference>
<dbReference type="SUPFAM" id="SSF53182">
    <property type="entry name" value="Pyrrolidone carboxyl peptidase (pyroglutamate aminopeptidase)"/>
    <property type="match status" value="1"/>
</dbReference>